<keyword evidence="3 6" id="KW-0812">Transmembrane</keyword>
<feature type="transmembrane region" description="Helical" evidence="6">
    <location>
        <begin position="178"/>
        <end position="195"/>
    </location>
</feature>
<dbReference type="PANTHER" id="PTHR21433">
    <property type="entry name" value="TRANSMEMBRANE PROTEIN INDUCED BY TUMOR NECROSIS FACTOR ALPHA"/>
    <property type="match status" value="1"/>
</dbReference>
<organism evidence="7 8">
    <name type="scientific">Tenebrio molitor</name>
    <name type="common">Yellow mealworm beetle</name>
    <dbReference type="NCBI Taxonomy" id="7067"/>
    <lineage>
        <taxon>Eukaryota</taxon>
        <taxon>Metazoa</taxon>
        <taxon>Ecdysozoa</taxon>
        <taxon>Arthropoda</taxon>
        <taxon>Hexapoda</taxon>
        <taxon>Insecta</taxon>
        <taxon>Pterygota</taxon>
        <taxon>Neoptera</taxon>
        <taxon>Endopterygota</taxon>
        <taxon>Coleoptera</taxon>
        <taxon>Polyphaga</taxon>
        <taxon>Cucujiformia</taxon>
        <taxon>Tenebrionidae</taxon>
        <taxon>Tenebrio</taxon>
    </lineage>
</organism>
<evidence type="ECO:0000313" key="7">
    <source>
        <dbReference type="EMBL" id="KAH0808940.1"/>
    </source>
</evidence>
<dbReference type="AlphaFoldDB" id="A0A8J6L645"/>
<name>A0A8J6L645_TENMO</name>
<dbReference type="Pfam" id="PF07851">
    <property type="entry name" value="TMEM120A-B"/>
    <property type="match status" value="1"/>
</dbReference>
<reference evidence="7" key="1">
    <citation type="journal article" date="2020" name="J Insects Food Feed">
        <title>The yellow mealworm (Tenebrio molitor) genome: a resource for the emerging insects as food and feed industry.</title>
        <authorList>
            <person name="Eriksson T."/>
            <person name="Andere A."/>
            <person name="Kelstrup H."/>
            <person name="Emery V."/>
            <person name="Picard C."/>
        </authorList>
    </citation>
    <scope>NUCLEOTIDE SEQUENCE</scope>
    <source>
        <strain evidence="7">Stoneville</strain>
        <tissue evidence="7">Whole head</tissue>
    </source>
</reference>
<keyword evidence="4 6" id="KW-1133">Transmembrane helix</keyword>
<dbReference type="Proteomes" id="UP000719412">
    <property type="component" value="Unassembled WGS sequence"/>
</dbReference>
<evidence type="ECO:0000256" key="5">
    <source>
        <dbReference type="ARBA" id="ARBA00023136"/>
    </source>
</evidence>
<dbReference type="EMBL" id="JABDTM020028441">
    <property type="protein sequence ID" value="KAH0808940.1"/>
    <property type="molecule type" value="Genomic_DNA"/>
</dbReference>
<evidence type="ECO:0000313" key="8">
    <source>
        <dbReference type="Proteomes" id="UP000719412"/>
    </source>
</evidence>
<feature type="transmembrane region" description="Helical" evidence="6">
    <location>
        <begin position="148"/>
        <end position="166"/>
    </location>
</feature>
<feature type="transmembrane region" description="Helical" evidence="6">
    <location>
        <begin position="207"/>
        <end position="225"/>
    </location>
</feature>
<accession>A0A8J6L645</accession>
<feature type="transmembrane region" description="Helical" evidence="6">
    <location>
        <begin position="259"/>
        <end position="282"/>
    </location>
</feature>
<evidence type="ECO:0000256" key="3">
    <source>
        <dbReference type="ARBA" id="ARBA00022692"/>
    </source>
</evidence>
<dbReference type="InterPro" id="IPR012926">
    <property type="entry name" value="TMEM120A/B"/>
</dbReference>
<evidence type="ECO:0000256" key="4">
    <source>
        <dbReference type="ARBA" id="ARBA00022989"/>
    </source>
</evidence>
<keyword evidence="5 6" id="KW-0472">Membrane</keyword>
<dbReference type="PANTHER" id="PTHR21433:SF0">
    <property type="entry name" value="TRANSMEMBRANE PROTEIN 120 HOMOLOG"/>
    <property type="match status" value="1"/>
</dbReference>
<comment type="similarity">
    <text evidence="2">Belongs to the TMEM120 family.</text>
</comment>
<sequence length="292" mass="34903">MADSVVDDWHELNEDFRRLEAASKTYQEKLEEVTKWQKECEKQIHHQKYRMAIIGGAIKRAQDNRYDEIKEEMMKRKAQLHEIQQTLPKESGTYLKVILGNVNVSILNKEEKLKYKEEYEKFKLVLSAVAFVLSVVNLLFISRRVERLYLFVLVWYYSTLTIRESILRVNGSRIKGWWMVHHYISAIAAAVLLIWPEGETWNQFRTTFMVFNAYLSVVQYLQFVYQRGVLYRLKALGERDNMDITIEGFHFWMWRGLSFLFPFLFVVYFFQFYIACSLYSLIQSLKSKIVDD</sequence>
<dbReference type="GO" id="GO:0016020">
    <property type="term" value="C:membrane"/>
    <property type="evidence" value="ECO:0007669"/>
    <property type="project" value="UniProtKB-SubCell"/>
</dbReference>
<gene>
    <name evidence="7" type="ORF">GEV33_013850</name>
</gene>
<evidence type="ECO:0000256" key="1">
    <source>
        <dbReference type="ARBA" id="ARBA00004141"/>
    </source>
</evidence>
<feature type="transmembrane region" description="Helical" evidence="6">
    <location>
        <begin position="122"/>
        <end position="142"/>
    </location>
</feature>
<keyword evidence="8" id="KW-1185">Reference proteome</keyword>
<evidence type="ECO:0000256" key="6">
    <source>
        <dbReference type="SAM" id="Phobius"/>
    </source>
</evidence>
<proteinExistence type="inferred from homology"/>
<comment type="caution">
    <text evidence="7">The sequence shown here is derived from an EMBL/GenBank/DDBJ whole genome shotgun (WGS) entry which is preliminary data.</text>
</comment>
<comment type="subcellular location">
    <subcellularLocation>
        <location evidence="1">Membrane</location>
        <topology evidence="1">Multi-pass membrane protein</topology>
    </subcellularLocation>
</comment>
<protein>
    <recommendedName>
        <fullName evidence="9">Transmembrane protein 120 homolog</fullName>
    </recommendedName>
</protein>
<evidence type="ECO:0000256" key="2">
    <source>
        <dbReference type="ARBA" id="ARBA00009700"/>
    </source>
</evidence>
<reference evidence="7" key="2">
    <citation type="submission" date="2021-08" db="EMBL/GenBank/DDBJ databases">
        <authorList>
            <person name="Eriksson T."/>
        </authorList>
    </citation>
    <scope>NUCLEOTIDE SEQUENCE</scope>
    <source>
        <strain evidence="7">Stoneville</strain>
        <tissue evidence="7">Whole head</tissue>
    </source>
</reference>
<evidence type="ECO:0008006" key="9">
    <source>
        <dbReference type="Google" id="ProtNLM"/>
    </source>
</evidence>